<feature type="transmembrane region" description="Helical" evidence="2">
    <location>
        <begin position="414"/>
        <end position="440"/>
    </location>
</feature>
<reference evidence="3 4" key="1">
    <citation type="journal article" date="2021" name="Environ. Microbiol.">
        <title>Gene family expansions and transcriptome signatures uncover fungal adaptations to wood decay.</title>
        <authorList>
            <person name="Hage H."/>
            <person name="Miyauchi S."/>
            <person name="Viragh M."/>
            <person name="Drula E."/>
            <person name="Min B."/>
            <person name="Chaduli D."/>
            <person name="Navarro D."/>
            <person name="Favel A."/>
            <person name="Norest M."/>
            <person name="Lesage-Meessen L."/>
            <person name="Balint B."/>
            <person name="Merenyi Z."/>
            <person name="de Eugenio L."/>
            <person name="Morin E."/>
            <person name="Martinez A.T."/>
            <person name="Baldrian P."/>
            <person name="Stursova M."/>
            <person name="Martinez M.J."/>
            <person name="Novotny C."/>
            <person name="Magnuson J.K."/>
            <person name="Spatafora J.W."/>
            <person name="Maurice S."/>
            <person name="Pangilinan J."/>
            <person name="Andreopoulos W."/>
            <person name="LaButti K."/>
            <person name="Hundley H."/>
            <person name="Na H."/>
            <person name="Kuo A."/>
            <person name="Barry K."/>
            <person name="Lipzen A."/>
            <person name="Henrissat B."/>
            <person name="Riley R."/>
            <person name="Ahrendt S."/>
            <person name="Nagy L.G."/>
            <person name="Grigoriev I.V."/>
            <person name="Martin F."/>
            <person name="Rosso M.N."/>
        </authorList>
    </citation>
    <scope>NUCLEOTIDE SEQUENCE [LARGE SCALE GENOMIC DNA]</scope>
    <source>
        <strain evidence="3 4">CIRM-BRFM 1785</strain>
    </source>
</reference>
<dbReference type="Proteomes" id="UP000814176">
    <property type="component" value="Unassembled WGS sequence"/>
</dbReference>
<evidence type="ECO:0000313" key="4">
    <source>
        <dbReference type="Proteomes" id="UP000814176"/>
    </source>
</evidence>
<feature type="transmembrane region" description="Helical" evidence="2">
    <location>
        <begin position="461"/>
        <end position="485"/>
    </location>
</feature>
<keyword evidence="2" id="KW-1133">Transmembrane helix</keyword>
<sequence>MNMYSLNDTAGRTSRLSILWPVDLKPVDGYCYGWDGPLICVAGILQADSLEEAIALLSEISHSDRWSGLRGDIAIDFPSVLGRFSMPQDTIAGTTLSVTSFSGPRLELCSQDTMFEVTASEIIRYKRPNQSAMQFYSSEYRELDIVPSQVTKNTASRRPPPASLILSHDFSRPSFASLSRLDDTVIRFANASQTLADFLETALSRRQGKQTSRPPSVGPVPERSASTQPFQQVIAAGRVVRYMMSFLRDFSTTIEQLDVRSEQVTFLITQAPFITGRCQAQSADRISRYVKFYNCIWLMLNDMIIGVAFGSFLCENCLVLGNLLDSFTQIYLVESMQRALIWLNSWPAGLKLNTELSQFYCHSLLAAITIWGRVLRNVGPYYPALLWMVGAAGCCGMTMIVSLLSDIISLLTVHVYVCYVLSATVFRQVLGLAGSLWNLFRGKRFNVLRNRLDSWDYDIDQLLLGTILFTLVAFLSPTVLTYYALFATTHLAGIMLHGLLDTISALLNHFPLFALMLRIKDPMRLPGSIIARLPLRTAQ</sequence>
<evidence type="ECO:0000256" key="1">
    <source>
        <dbReference type="SAM" id="MobiDB-lite"/>
    </source>
</evidence>
<dbReference type="RefSeq" id="XP_047773031.1">
    <property type="nucleotide sequence ID" value="XM_047925283.1"/>
</dbReference>
<feature type="transmembrane region" description="Helical" evidence="2">
    <location>
        <begin position="491"/>
        <end position="515"/>
    </location>
</feature>
<proteinExistence type="predicted"/>
<feature type="transmembrane region" description="Helical" evidence="2">
    <location>
        <begin position="356"/>
        <end position="372"/>
    </location>
</feature>
<comment type="caution">
    <text evidence="3">The sequence shown here is derived from an EMBL/GenBank/DDBJ whole genome shotgun (WGS) entry which is preliminary data.</text>
</comment>
<feature type="transmembrane region" description="Helical" evidence="2">
    <location>
        <begin position="384"/>
        <end position="408"/>
    </location>
</feature>
<keyword evidence="2" id="KW-0812">Transmembrane</keyword>
<dbReference type="GeneID" id="72006015"/>
<evidence type="ECO:0000256" key="2">
    <source>
        <dbReference type="SAM" id="Phobius"/>
    </source>
</evidence>
<dbReference type="EMBL" id="JADCUA010000037">
    <property type="protein sequence ID" value="KAH9829575.1"/>
    <property type="molecule type" value="Genomic_DNA"/>
</dbReference>
<accession>A0ABQ8K0D2</accession>
<dbReference type="PANTHER" id="PTHR21329:SF3">
    <property type="entry name" value="PHOSPHATIDYLINOSITOL N-ACETYLGLUCOSAMINYLTRANSFERASE SUBUNIT Q"/>
    <property type="match status" value="1"/>
</dbReference>
<organism evidence="3 4">
    <name type="scientific">Rhodofomes roseus</name>
    <dbReference type="NCBI Taxonomy" id="34475"/>
    <lineage>
        <taxon>Eukaryota</taxon>
        <taxon>Fungi</taxon>
        <taxon>Dikarya</taxon>
        <taxon>Basidiomycota</taxon>
        <taxon>Agaricomycotina</taxon>
        <taxon>Agaricomycetes</taxon>
        <taxon>Polyporales</taxon>
        <taxon>Rhodofomes</taxon>
    </lineage>
</organism>
<dbReference type="PANTHER" id="PTHR21329">
    <property type="entry name" value="PHOSPHATIDYLINOSITOL N-ACETYLGLUCOSAMINYLTRANSFERASE SUBUNIT Q-RELATED"/>
    <property type="match status" value="1"/>
</dbReference>
<keyword evidence="4" id="KW-1185">Reference proteome</keyword>
<gene>
    <name evidence="3" type="ORF">C8Q71DRAFT_789941</name>
</gene>
<dbReference type="InterPro" id="IPR007720">
    <property type="entry name" value="PigQ/GPI1"/>
</dbReference>
<name>A0ABQ8K0D2_9APHY</name>
<feature type="region of interest" description="Disordered" evidence="1">
    <location>
        <begin position="204"/>
        <end position="225"/>
    </location>
</feature>
<keyword evidence="2" id="KW-0472">Membrane</keyword>
<feature type="transmembrane region" description="Helical" evidence="2">
    <location>
        <begin position="292"/>
        <end position="313"/>
    </location>
</feature>
<protein>
    <submittedName>
        <fullName evidence="3">Gpi1-domain-containing protein</fullName>
    </submittedName>
</protein>
<dbReference type="Pfam" id="PF05024">
    <property type="entry name" value="Gpi1"/>
    <property type="match status" value="1"/>
</dbReference>
<evidence type="ECO:0000313" key="3">
    <source>
        <dbReference type="EMBL" id="KAH9829575.1"/>
    </source>
</evidence>